<dbReference type="GO" id="GO:0097351">
    <property type="term" value="F:toxin sequestering activity"/>
    <property type="evidence" value="ECO:0007669"/>
    <property type="project" value="TreeGrafter"/>
</dbReference>
<protein>
    <submittedName>
        <fullName evidence="2">Unannotated protein</fullName>
    </submittedName>
</protein>
<dbReference type="AlphaFoldDB" id="A0A6J6S3P4"/>
<dbReference type="NCBIfam" id="TIGR01552">
    <property type="entry name" value="phd_fam"/>
    <property type="match status" value="1"/>
</dbReference>
<dbReference type="Gene3D" id="3.40.1620.10">
    <property type="entry name" value="YefM-like domain"/>
    <property type="match status" value="1"/>
</dbReference>
<sequence>MDIGVRDLKQHLSEHLRRVAAGETIRVTDRGVPVALLTPIASGDPLQRGIDEGWIRPPQRTGALGMIEPAKGRRRIADVLAEDRGE</sequence>
<dbReference type="SUPFAM" id="SSF143120">
    <property type="entry name" value="YefM-like"/>
    <property type="match status" value="1"/>
</dbReference>
<dbReference type="InterPro" id="IPR036165">
    <property type="entry name" value="YefM-like_sf"/>
</dbReference>
<dbReference type="PANTHER" id="PTHR35377:SF5">
    <property type="entry name" value="ANTITOXIN VAPB46"/>
    <property type="match status" value="1"/>
</dbReference>
<evidence type="ECO:0000256" key="1">
    <source>
        <dbReference type="ARBA" id="ARBA00009981"/>
    </source>
</evidence>
<accession>A0A6J6S3P4</accession>
<dbReference type="EMBL" id="CAEZYY010000064">
    <property type="protein sequence ID" value="CAB4772963.1"/>
    <property type="molecule type" value="Genomic_DNA"/>
</dbReference>
<dbReference type="Pfam" id="PF02604">
    <property type="entry name" value="PhdYeFM_antitox"/>
    <property type="match status" value="1"/>
</dbReference>
<proteinExistence type="inferred from homology"/>
<dbReference type="InterPro" id="IPR051416">
    <property type="entry name" value="phD-YefM_TA_antitoxins"/>
</dbReference>
<reference evidence="2" key="1">
    <citation type="submission" date="2020-05" db="EMBL/GenBank/DDBJ databases">
        <authorList>
            <person name="Chiriac C."/>
            <person name="Salcher M."/>
            <person name="Ghai R."/>
            <person name="Kavagutti S V."/>
        </authorList>
    </citation>
    <scope>NUCLEOTIDE SEQUENCE</scope>
</reference>
<organism evidence="2">
    <name type="scientific">freshwater metagenome</name>
    <dbReference type="NCBI Taxonomy" id="449393"/>
    <lineage>
        <taxon>unclassified sequences</taxon>
        <taxon>metagenomes</taxon>
        <taxon>ecological metagenomes</taxon>
    </lineage>
</organism>
<comment type="similarity">
    <text evidence="1">Belongs to the phD/YefM antitoxin family.</text>
</comment>
<name>A0A6J6S3P4_9ZZZZ</name>
<dbReference type="FunFam" id="3.40.1620.10:FF:000002">
    <property type="entry name" value="Antitoxin"/>
    <property type="match status" value="1"/>
</dbReference>
<evidence type="ECO:0000313" key="2">
    <source>
        <dbReference type="EMBL" id="CAB4729406.1"/>
    </source>
</evidence>
<dbReference type="EMBL" id="CAEZXX010000221">
    <property type="protein sequence ID" value="CAB4729406.1"/>
    <property type="molecule type" value="Genomic_DNA"/>
</dbReference>
<evidence type="ECO:0000313" key="3">
    <source>
        <dbReference type="EMBL" id="CAB4772963.1"/>
    </source>
</evidence>
<dbReference type="InterPro" id="IPR006442">
    <property type="entry name" value="Antitoxin_Phd/YefM"/>
</dbReference>
<gene>
    <name evidence="2" type="ORF">UFOPK2602_02245</name>
    <name evidence="3" type="ORF">UFOPK2806_02538</name>
</gene>
<dbReference type="PANTHER" id="PTHR35377">
    <property type="entry name" value="ANTITOXIN VAPB49-RELATED-RELATED"/>
    <property type="match status" value="1"/>
</dbReference>